<keyword evidence="1" id="KW-0732">Signal</keyword>
<dbReference type="Proteomes" id="UP000822688">
    <property type="component" value="Chromosome 3"/>
</dbReference>
<evidence type="ECO:0000313" key="3">
    <source>
        <dbReference type="Proteomes" id="UP000822688"/>
    </source>
</evidence>
<reference evidence="2" key="1">
    <citation type="submission" date="2020-06" db="EMBL/GenBank/DDBJ databases">
        <title>WGS assembly of Ceratodon purpureus strain R40.</title>
        <authorList>
            <person name="Carey S.B."/>
            <person name="Jenkins J."/>
            <person name="Shu S."/>
            <person name="Lovell J.T."/>
            <person name="Sreedasyam A."/>
            <person name="Maumus F."/>
            <person name="Tiley G.P."/>
            <person name="Fernandez-Pozo N."/>
            <person name="Barry K."/>
            <person name="Chen C."/>
            <person name="Wang M."/>
            <person name="Lipzen A."/>
            <person name="Daum C."/>
            <person name="Saski C.A."/>
            <person name="Payton A.C."/>
            <person name="Mcbreen J.C."/>
            <person name="Conrad R.E."/>
            <person name="Kollar L.M."/>
            <person name="Olsson S."/>
            <person name="Huttunen S."/>
            <person name="Landis J.B."/>
            <person name="Wickett N.J."/>
            <person name="Johnson M.G."/>
            <person name="Rensing S.A."/>
            <person name="Grimwood J."/>
            <person name="Schmutz J."/>
            <person name="Mcdaniel S.F."/>
        </authorList>
    </citation>
    <scope>NUCLEOTIDE SEQUENCE</scope>
    <source>
        <strain evidence="2">R40</strain>
    </source>
</reference>
<organism evidence="2 3">
    <name type="scientific">Ceratodon purpureus</name>
    <name type="common">Fire moss</name>
    <name type="synonym">Dicranum purpureum</name>
    <dbReference type="NCBI Taxonomy" id="3225"/>
    <lineage>
        <taxon>Eukaryota</taxon>
        <taxon>Viridiplantae</taxon>
        <taxon>Streptophyta</taxon>
        <taxon>Embryophyta</taxon>
        <taxon>Bryophyta</taxon>
        <taxon>Bryophytina</taxon>
        <taxon>Bryopsida</taxon>
        <taxon>Dicranidae</taxon>
        <taxon>Pseudoditrichales</taxon>
        <taxon>Ditrichaceae</taxon>
        <taxon>Ceratodon</taxon>
    </lineage>
</organism>
<name>A0A8T0ILJ4_CERPU</name>
<evidence type="ECO:0000313" key="2">
    <source>
        <dbReference type="EMBL" id="KAG0583787.1"/>
    </source>
</evidence>
<comment type="caution">
    <text evidence="2">The sequence shown here is derived from an EMBL/GenBank/DDBJ whole genome shotgun (WGS) entry which is preliminary data.</text>
</comment>
<feature type="signal peptide" evidence="1">
    <location>
        <begin position="1"/>
        <end position="24"/>
    </location>
</feature>
<keyword evidence="3" id="KW-1185">Reference proteome</keyword>
<dbReference type="EMBL" id="CM026423">
    <property type="protein sequence ID" value="KAG0583787.1"/>
    <property type="molecule type" value="Genomic_DNA"/>
</dbReference>
<gene>
    <name evidence="2" type="ORF">KC19_3G163000</name>
</gene>
<accession>A0A8T0ILJ4</accession>
<evidence type="ECO:0008006" key="4">
    <source>
        <dbReference type="Google" id="ProtNLM"/>
    </source>
</evidence>
<evidence type="ECO:0000256" key="1">
    <source>
        <dbReference type="SAM" id="SignalP"/>
    </source>
</evidence>
<proteinExistence type="predicted"/>
<sequence>MSSWINCSFCLLVLFYTNRGPSTADGSNEYAHPASYSQRLMCMQSVRSVTLSSARFDRCF</sequence>
<feature type="chain" id="PRO_5035792968" description="Secreted protein" evidence="1">
    <location>
        <begin position="25"/>
        <end position="60"/>
    </location>
</feature>
<protein>
    <recommendedName>
        <fullName evidence="4">Secreted protein</fullName>
    </recommendedName>
</protein>
<dbReference type="AlphaFoldDB" id="A0A8T0ILJ4"/>